<keyword evidence="2" id="KW-1185">Reference proteome</keyword>
<accession>A0A565CBN1</accession>
<dbReference type="EMBL" id="CABITT030000007">
    <property type="protein sequence ID" value="VVB10982.1"/>
    <property type="molecule type" value="Genomic_DNA"/>
</dbReference>
<evidence type="ECO:0000313" key="1">
    <source>
        <dbReference type="EMBL" id="VVB10982.1"/>
    </source>
</evidence>
<protein>
    <submittedName>
        <fullName evidence="1">Uncharacterized protein</fullName>
    </submittedName>
</protein>
<proteinExistence type="predicted"/>
<dbReference type="AlphaFoldDB" id="A0A565CBN1"/>
<sequence length="75" mass="8122">MDATEAHGTSLKLTQGSYITVIGIPDSLVGGYLIDLTLEPLLGDKTVEPWLVSKIRITGDLKYLFLPAANPHQKS</sequence>
<comment type="caution">
    <text evidence="1">The sequence shown here is derived from an EMBL/GenBank/DDBJ whole genome shotgun (WGS) entry which is preliminary data.</text>
</comment>
<dbReference type="Proteomes" id="UP000489600">
    <property type="component" value="Unassembled WGS sequence"/>
</dbReference>
<evidence type="ECO:0000313" key="2">
    <source>
        <dbReference type="Proteomes" id="UP000489600"/>
    </source>
</evidence>
<gene>
    <name evidence="1" type="ORF">ANE_LOCUS21426</name>
</gene>
<organism evidence="1 2">
    <name type="scientific">Arabis nemorensis</name>
    <dbReference type="NCBI Taxonomy" id="586526"/>
    <lineage>
        <taxon>Eukaryota</taxon>
        <taxon>Viridiplantae</taxon>
        <taxon>Streptophyta</taxon>
        <taxon>Embryophyta</taxon>
        <taxon>Tracheophyta</taxon>
        <taxon>Spermatophyta</taxon>
        <taxon>Magnoliopsida</taxon>
        <taxon>eudicotyledons</taxon>
        <taxon>Gunneridae</taxon>
        <taxon>Pentapetalae</taxon>
        <taxon>rosids</taxon>
        <taxon>malvids</taxon>
        <taxon>Brassicales</taxon>
        <taxon>Brassicaceae</taxon>
        <taxon>Arabideae</taxon>
        <taxon>Arabis</taxon>
    </lineage>
</organism>
<name>A0A565CBN1_9BRAS</name>
<reference evidence="1" key="1">
    <citation type="submission" date="2019-07" db="EMBL/GenBank/DDBJ databases">
        <authorList>
            <person name="Dittberner H."/>
        </authorList>
    </citation>
    <scope>NUCLEOTIDE SEQUENCE [LARGE SCALE GENOMIC DNA]</scope>
</reference>